<dbReference type="OrthoDB" id="8235971at2"/>
<accession>A0A1M5PGX0</accession>
<dbReference type="AlphaFoldDB" id="A0A1M5PGX0"/>
<keyword evidence="2" id="KW-1185">Reference proteome</keyword>
<dbReference type="Proteomes" id="UP000184071">
    <property type="component" value="Unassembled WGS sequence"/>
</dbReference>
<evidence type="ECO:0000313" key="1">
    <source>
        <dbReference type="EMBL" id="SHH01036.1"/>
    </source>
</evidence>
<proteinExistence type="predicted"/>
<sequence>MNYSNRLILFVDILGFTNEIYSSINDKSKINILKTTLENLEILFRKNYSGDLMEFSQFSDSIVISFPIDYPGGIYYIVTNASFAMHSLFSNGFICKGVISVGQLYHEGNFLFGPEFLNVMKLEALENMPRITISKKLLKIAEEFPGEGNKDYPKAEIEYILNHLEKVSPTVYEIGWYKDYSSLVGESNEDTQQHYLLIKELIEKNLIKFKSIRIQKKYLYLRKNLLSSREISDFKYKLNYMRYLQLLPKHLIESTSNFLVKMYWKKK</sequence>
<dbReference type="STRING" id="370979.SAMN05443663_10511"/>
<organism evidence="1 2">
    <name type="scientific">Flavobacterium defluvii</name>
    <dbReference type="NCBI Taxonomy" id="370979"/>
    <lineage>
        <taxon>Bacteria</taxon>
        <taxon>Pseudomonadati</taxon>
        <taxon>Bacteroidota</taxon>
        <taxon>Flavobacteriia</taxon>
        <taxon>Flavobacteriales</taxon>
        <taxon>Flavobacteriaceae</taxon>
        <taxon>Flavobacterium</taxon>
    </lineage>
</organism>
<dbReference type="RefSeq" id="WP_073416454.1">
    <property type="nucleotide sequence ID" value="NZ_FQWC01000005.1"/>
</dbReference>
<name>A0A1M5PGX0_9FLAO</name>
<gene>
    <name evidence="1" type="ORF">SAMN05443663_10511</name>
</gene>
<evidence type="ECO:0000313" key="2">
    <source>
        <dbReference type="Proteomes" id="UP000184071"/>
    </source>
</evidence>
<evidence type="ECO:0008006" key="3">
    <source>
        <dbReference type="Google" id="ProtNLM"/>
    </source>
</evidence>
<reference evidence="2" key="1">
    <citation type="submission" date="2016-11" db="EMBL/GenBank/DDBJ databases">
        <authorList>
            <person name="Varghese N."/>
            <person name="Submissions S."/>
        </authorList>
    </citation>
    <scope>NUCLEOTIDE SEQUENCE [LARGE SCALE GENOMIC DNA]</scope>
    <source>
        <strain evidence="2">DSM 17963</strain>
    </source>
</reference>
<protein>
    <recommendedName>
        <fullName evidence="3">Guanylate cyclase domain-containing protein</fullName>
    </recommendedName>
</protein>
<dbReference type="EMBL" id="FQWC01000005">
    <property type="protein sequence ID" value="SHH01036.1"/>
    <property type="molecule type" value="Genomic_DNA"/>
</dbReference>